<accession>A0A2G8S2Y0</accession>
<organism evidence="2 3">
    <name type="scientific">Ganoderma sinense ZZ0214-1</name>
    <dbReference type="NCBI Taxonomy" id="1077348"/>
    <lineage>
        <taxon>Eukaryota</taxon>
        <taxon>Fungi</taxon>
        <taxon>Dikarya</taxon>
        <taxon>Basidiomycota</taxon>
        <taxon>Agaricomycotina</taxon>
        <taxon>Agaricomycetes</taxon>
        <taxon>Polyporales</taxon>
        <taxon>Polyporaceae</taxon>
        <taxon>Ganoderma</taxon>
    </lineage>
</organism>
<proteinExistence type="predicted"/>
<comment type="caution">
    <text evidence="2">The sequence shown here is derived from an EMBL/GenBank/DDBJ whole genome shotgun (WGS) entry which is preliminary data.</text>
</comment>
<feature type="region of interest" description="Disordered" evidence="1">
    <location>
        <begin position="72"/>
        <end position="100"/>
    </location>
</feature>
<reference evidence="2 3" key="1">
    <citation type="journal article" date="2015" name="Sci. Rep.">
        <title>Chromosome-level genome map provides insights into diverse defense mechanisms in the medicinal fungus Ganoderma sinense.</title>
        <authorList>
            <person name="Zhu Y."/>
            <person name="Xu J."/>
            <person name="Sun C."/>
            <person name="Zhou S."/>
            <person name="Xu H."/>
            <person name="Nelson D.R."/>
            <person name="Qian J."/>
            <person name="Song J."/>
            <person name="Luo H."/>
            <person name="Xiang L."/>
            <person name="Li Y."/>
            <person name="Xu Z."/>
            <person name="Ji A."/>
            <person name="Wang L."/>
            <person name="Lu S."/>
            <person name="Hayward A."/>
            <person name="Sun W."/>
            <person name="Li X."/>
            <person name="Schwartz D.C."/>
            <person name="Wang Y."/>
            <person name="Chen S."/>
        </authorList>
    </citation>
    <scope>NUCLEOTIDE SEQUENCE [LARGE SCALE GENOMIC DNA]</scope>
    <source>
        <strain evidence="2 3">ZZ0214-1</strain>
    </source>
</reference>
<sequence>MNDSRTPWTSRTPDINSTEAAANIYRGTATPRTHPPVRLLQAAQAVTEVGAEWECRCGCKRGQTWRNECQCGAKSAGARKSASGRTSAGGGRTRSASGGA</sequence>
<gene>
    <name evidence="2" type="ORF">GSI_09781</name>
</gene>
<name>A0A2G8S2Y0_9APHY</name>
<evidence type="ECO:0000313" key="2">
    <source>
        <dbReference type="EMBL" id="PIL28130.1"/>
    </source>
</evidence>
<keyword evidence="3" id="KW-1185">Reference proteome</keyword>
<protein>
    <submittedName>
        <fullName evidence="2">Uncharacterized protein</fullName>
    </submittedName>
</protein>
<evidence type="ECO:0000313" key="3">
    <source>
        <dbReference type="Proteomes" id="UP000230002"/>
    </source>
</evidence>
<dbReference type="AlphaFoldDB" id="A0A2G8S2Y0"/>
<dbReference type="Proteomes" id="UP000230002">
    <property type="component" value="Unassembled WGS sequence"/>
</dbReference>
<feature type="compositionally biased region" description="Gly residues" evidence="1">
    <location>
        <begin position="87"/>
        <end position="100"/>
    </location>
</feature>
<evidence type="ECO:0000256" key="1">
    <source>
        <dbReference type="SAM" id="MobiDB-lite"/>
    </source>
</evidence>
<dbReference type="EMBL" id="AYKW01000028">
    <property type="protein sequence ID" value="PIL28130.1"/>
    <property type="molecule type" value="Genomic_DNA"/>
</dbReference>
<feature type="compositionally biased region" description="Low complexity" evidence="1">
    <location>
        <begin position="72"/>
        <end position="86"/>
    </location>
</feature>